<dbReference type="Gene3D" id="3.40.50.300">
    <property type="entry name" value="P-loop containing nucleotide triphosphate hydrolases"/>
    <property type="match status" value="1"/>
</dbReference>
<dbReference type="Gene3D" id="1.25.40.10">
    <property type="entry name" value="Tetratricopeptide repeat domain"/>
    <property type="match status" value="3"/>
</dbReference>
<dbReference type="InterPro" id="IPR001867">
    <property type="entry name" value="OmpR/PhoB-type_DNA-bd"/>
</dbReference>
<dbReference type="PANTHER" id="PTHR35807">
    <property type="entry name" value="TRANSCRIPTIONAL REGULATOR REDD-RELATED"/>
    <property type="match status" value="1"/>
</dbReference>
<keyword evidence="2" id="KW-0902">Two-component regulatory system</keyword>
<dbReference type="SUPFAM" id="SSF52540">
    <property type="entry name" value="P-loop containing nucleoside triphosphate hydrolases"/>
    <property type="match status" value="1"/>
</dbReference>
<keyword evidence="4 6" id="KW-0238">DNA-binding</keyword>
<feature type="domain" description="OmpR/PhoB-type" evidence="8">
    <location>
        <begin position="104"/>
        <end position="201"/>
    </location>
</feature>
<evidence type="ECO:0000256" key="7">
    <source>
        <dbReference type="SAM" id="MobiDB-lite"/>
    </source>
</evidence>
<evidence type="ECO:0000256" key="4">
    <source>
        <dbReference type="ARBA" id="ARBA00023125"/>
    </source>
</evidence>
<dbReference type="Pfam" id="PF03704">
    <property type="entry name" value="BTAD"/>
    <property type="match status" value="1"/>
</dbReference>
<dbReference type="InterPro" id="IPR036388">
    <property type="entry name" value="WH-like_DNA-bd_sf"/>
</dbReference>
<dbReference type="Pfam" id="PF00486">
    <property type="entry name" value="Trans_reg_C"/>
    <property type="match status" value="1"/>
</dbReference>
<evidence type="ECO:0000256" key="1">
    <source>
        <dbReference type="ARBA" id="ARBA00005820"/>
    </source>
</evidence>
<keyword evidence="5" id="KW-0804">Transcription</keyword>
<evidence type="ECO:0000256" key="6">
    <source>
        <dbReference type="PROSITE-ProRule" id="PRU01091"/>
    </source>
</evidence>
<dbReference type="PRINTS" id="PR00364">
    <property type="entry name" value="DISEASERSIST"/>
</dbReference>
<dbReference type="PANTHER" id="PTHR35807:SF1">
    <property type="entry name" value="TRANSCRIPTIONAL REGULATOR REDD"/>
    <property type="match status" value="1"/>
</dbReference>
<name>A0ABY9RWK4_9ACTN</name>
<reference evidence="9 10" key="1">
    <citation type="submission" date="2023-09" db="EMBL/GenBank/DDBJ databases">
        <title>Complete genome of Streptomyces roseicoloratus T14.</title>
        <authorList>
            <person name="Bashizi T."/>
            <person name="Kim M.-J."/>
            <person name="Lee G."/>
            <person name="Tagele S.B."/>
            <person name="Shin J.-H."/>
        </authorList>
    </citation>
    <scope>NUCLEOTIDE SEQUENCE [LARGE SCALE GENOMIC DNA]</scope>
    <source>
        <strain evidence="9 10">T14</strain>
    </source>
</reference>
<dbReference type="EMBL" id="CP133762">
    <property type="protein sequence ID" value="WMX46551.1"/>
    <property type="molecule type" value="Genomic_DNA"/>
</dbReference>
<dbReference type="RefSeq" id="WP_309549019.1">
    <property type="nucleotide sequence ID" value="NZ_CP133762.1"/>
</dbReference>
<keyword evidence="3" id="KW-0805">Transcription regulation</keyword>
<dbReference type="Proteomes" id="UP001250858">
    <property type="component" value="Chromosome"/>
</dbReference>
<dbReference type="InterPro" id="IPR027417">
    <property type="entry name" value="P-loop_NTPase"/>
</dbReference>
<dbReference type="SMART" id="SM01043">
    <property type="entry name" value="BTAD"/>
    <property type="match status" value="1"/>
</dbReference>
<evidence type="ECO:0000259" key="8">
    <source>
        <dbReference type="PROSITE" id="PS51755"/>
    </source>
</evidence>
<dbReference type="InterPro" id="IPR019734">
    <property type="entry name" value="TPR_rpt"/>
</dbReference>
<evidence type="ECO:0000256" key="3">
    <source>
        <dbReference type="ARBA" id="ARBA00023015"/>
    </source>
</evidence>
<keyword evidence="10" id="KW-1185">Reference proteome</keyword>
<evidence type="ECO:0000256" key="2">
    <source>
        <dbReference type="ARBA" id="ARBA00023012"/>
    </source>
</evidence>
<dbReference type="SMART" id="SM00862">
    <property type="entry name" value="Trans_reg_C"/>
    <property type="match status" value="1"/>
</dbReference>
<organism evidence="9 10">
    <name type="scientific">Streptomyces roseicoloratus</name>
    <dbReference type="NCBI Taxonomy" id="2508722"/>
    <lineage>
        <taxon>Bacteria</taxon>
        <taxon>Bacillati</taxon>
        <taxon>Actinomycetota</taxon>
        <taxon>Actinomycetes</taxon>
        <taxon>Kitasatosporales</taxon>
        <taxon>Streptomycetaceae</taxon>
        <taxon>Streptomyces</taxon>
    </lineage>
</organism>
<sequence length="1073" mass="112008">MDRENGPRVPGQRTPAPGSARTGTRPADDRRSGAPEDTGAGTPGMASGAPGAHGAAGTTDVAGTAETGAAGVGGAGDVGGAAGVGGAGDVAGTGGVAGTVGAAGAADDAGGGLSFAVLGPVRAARGGAAVPTGSPQQRALLAALLLRDGRTATASELIDAIWGEDPPSQALAAVRTYASRLRKALDPGVLVSESGGYALRTSSLDLTRAHDLAAEAEKLRAAGRRGTARERLNEALALWDGEALASVPGPYAETQRTRLEEWRLQLLETRLDLDLEVGAHAEAVSELTALTAAHPLRERLRELLMLALYRSGRQAEALAVYADTRRLLADELGVDPNPELSRLQQRILQADAELARPVEESAPAPAPVARPAQLPATVPDFTGRAGFVRELGLRLATAEGSVMAVSALAGIGGVGKTTLAVHVAHEARPHFPDGQLYVDLQGAGSRAAAPEAVLGAFLRALGTPDSAIPDSLDERAALYRSTLDGRRVLVLLDNARDAAQIRPLLPGTAGCAALVTSRIRMVDLAGAHLVDLDVMSPDEALQLFTRIVGEERVRAEREAALDVVAACGFLPLAIRIAASRLAARRTWTVSVLAAKLADERRRLDELQAGDLAVKATFELGYGQLEPAQARAFRLLGLADGPDISLAAAAAVLDLPEWETEDLLEALVDTSLVESAAPGRYRYHDLVRLYARACAERDEHPPVERELALSRLLDFYLATAARVYAIERPGDRTVDHLETTDGAGLSFSDAGQALDWLHAEADCVLACAQQSLSRPFVRRAVDLLMAAKDLAESGANAHRYETAAKAVRDAARAFGDACSEGRARTTLSQLYSTAGRFEEAAAEAGAADALSRVSGDPWTLANAPNERGILALYENRHADAEAHLSKAREAFRADANRPGEASALCNLSRVHLATGRVAGAVDLAKQGIAIYESADAGLALRLANGKYALGLALTAAGQTARACEVLTEALAVFQESRQQLWHGMTLFRIAEVHLADRKHASAASSAEQALSVLHGIGGDWRRANVLTVLGRSLAGLGQTGRARACWGDALAVFERSDSPEAEAVRDLLHPAAAA</sequence>
<feature type="DNA-binding region" description="OmpR/PhoB-type" evidence="6">
    <location>
        <begin position="104"/>
        <end position="201"/>
    </location>
</feature>
<feature type="compositionally biased region" description="Low complexity" evidence="7">
    <location>
        <begin position="44"/>
        <end position="60"/>
    </location>
</feature>
<dbReference type="SUPFAM" id="SSF48452">
    <property type="entry name" value="TPR-like"/>
    <property type="match status" value="3"/>
</dbReference>
<dbReference type="PROSITE" id="PS51755">
    <property type="entry name" value="OMPR_PHOB"/>
    <property type="match status" value="1"/>
</dbReference>
<evidence type="ECO:0000256" key="5">
    <source>
        <dbReference type="ARBA" id="ARBA00023163"/>
    </source>
</evidence>
<dbReference type="Gene3D" id="1.10.10.10">
    <property type="entry name" value="Winged helix-like DNA-binding domain superfamily/Winged helix DNA-binding domain"/>
    <property type="match status" value="1"/>
</dbReference>
<dbReference type="InterPro" id="IPR011990">
    <property type="entry name" value="TPR-like_helical_dom_sf"/>
</dbReference>
<dbReference type="Pfam" id="PF00931">
    <property type="entry name" value="NB-ARC"/>
    <property type="match status" value="1"/>
</dbReference>
<evidence type="ECO:0000313" key="10">
    <source>
        <dbReference type="Proteomes" id="UP001250858"/>
    </source>
</evidence>
<dbReference type="SMART" id="SM00028">
    <property type="entry name" value="TPR"/>
    <property type="match status" value="5"/>
</dbReference>
<dbReference type="InterPro" id="IPR002182">
    <property type="entry name" value="NB-ARC"/>
</dbReference>
<dbReference type="InterPro" id="IPR051677">
    <property type="entry name" value="AfsR-DnrI-RedD_regulator"/>
</dbReference>
<evidence type="ECO:0000313" key="9">
    <source>
        <dbReference type="EMBL" id="WMX46551.1"/>
    </source>
</evidence>
<comment type="similarity">
    <text evidence="1">Belongs to the AfsR/DnrI/RedD regulatory family.</text>
</comment>
<gene>
    <name evidence="9" type="ORF">RGF97_19260</name>
</gene>
<dbReference type="SUPFAM" id="SSF46894">
    <property type="entry name" value="C-terminal effector domain of the bipartite response regulators"/>
    <property type="match status" value="1"/>
</dbReference>
<feature type="region of interest" description="Disordered" evidence="7">
    <location>
        <begin position="1"/>
        <end position="60"/>
    </location>
</feature>
<accession>A0ABY9RWK4</accession>
<protein>
    <submittedName>
        <fullName evidence="9">BTAD domain-containing putative transcriptional regulator</fullName>
    </submittedName>
</protein>
<dbReference type="InterPro" id="IPR016032">
    <property type="entry name" value="Sig_transdc_resp-reg_C-effctor"/>
</dbReference>
<dbReference type="CDD" id="cd15831">
    <property type="entry name" value="BTAD"/>
    <property type="match status" value="1"/>
</dbReference>
<dbReference type="InterPro" id="IPR005158">
    <property type="entry name" value="BTAD"/>
</dbReference>
<dbReference type="Pfam" id="PF13424">
    <property type="entry name" value="TPR_12"/>
    <property type="match status" value="1"/>
</dbReference>
<proteinExistence type="inferred from homology"/>